<dbReference type="InterPro" id="IPR050892">
    <property type="entry name" value="ADP-ribose_metab_enzymes"/>
</dbReference>
<reference evidence="3" key="1">
    <citation type="journal article" date="2020" name="mSystems">
        <title>Genome- and Community-Level Interaction Insights into Carbon Utilization and Element Cycling Functions of Hydrothermarchaeota in Hydrothermal Sediment.</title>
        <authorList>
            <person name="Zhou Z."/>
            <person name="Liu Y."/>
            <person name="Xu W."/>
            <person name="Pan J."/>
            <person name="Luo Z.H."/>
            <person name="Li M."/>
        </authorList>
    </citation>
    <scope>NUCLEOTIDE SEQUENCE [LARGE SCALE GENOMIC DNA]</scope>
    <source>
        <strain evidence="3">SpSt-1071</strain>
    </source>
</reference>
<sequence length="151" mass="16731">MLRFVKGNLLEARADALVNAVNTVGVMGKGIALQFKRAFPENYRAYAAACRRGEVRVGRIFVYDRGPQSRPRYILNFPTKRDWRQPSRLEYIEAGLADLVRVVQELGVRSLAVPALGAGNGGLPWPAVRERIQAALGILEGVEVLVFEPLD</sequence>
<evidence type="ECO:0000256" key="1">
    <source>
        <dbReference type="ARBA" id="ARBA00035885"/>
    </source>
</evidence>
<evidence type="ECO:0000313" key="3">
    <source>
        <dbReference type="EMBL" id="HHM67911.1"/>
    </source>
</evidence>
<dbReference type="InterPro" id="IPR002589">
    <property type="entry name" value="Macro_dom"/>
</dbReference>
<dbReference type="EMBL" id="DRXE01000162">
    <property type="protein sequence ID" value="HHM67911.1"/>
    <property type="molecule type" value="Genomic_DNA"/>
</dbReference>
<name>A0A7C5VHX4_9DEIN</name>
<dbReference type="PANTHER" id="PTHR12521:SF0">
    <property type="entry name" value="ADP-RIBOSE GLYCOHYDROLASE OARD1"/>
    <property type="match status" value="1"/>
</dbReference>
<dbReference type="SMART" id="SM00506">
    <property type="entry name" value="A1pp"/>
    <property type="match status" value="1"/>
</dbReference>
<dbReference type="Gene3D" id="3.40.220.10">
    <property type="entry name" value="Leucine Aminopeptidase, subunit E, domain 1"/>
    <property type="match status" value="1"/>
</dbReference>
<comment type="catalytic activity">
    <reaction evidence="1">
        <text>an N-(ADP-alpha-D-ribosyl)-thymidine in DNA + H2O = a thymidine in DNA + ADP-D-ribose</text>
        <dbReference type="Rhea" id="RHEA:71655"/>
        <dbReference type="Rhea" id="RHEA-COMP:13556"/>
        <dbReference type="Rhea" id="RHEA-COMP:18051"/>
        <dbReference type="ChEBI" id="CHEBI:15377"/>
        <dbReference type="ChEBI" id="CHEBI:57967"/>
        <dbReference type="ChEBI" id="CHEBI:137386"/>
        <dbReference type="ChEBI" id="CHEBI:191199"/>
    </reaction>
    <physiologicalReaction direction="left-to-right" evidence="1">
        <dbReference type="Rhea" id="RHEA:71656"/>
    </physiologicalReaction>
</comment>
<dbReference type="GO" id="GO:0140291">
    <property type="term" value="P:peptidyl-glutamate ADP-deribosylation"/>
    <property type="evidence" value="ECO:0007669"/>
    <property type="project" value="TreeGrafter"/>
</dbReference>
<feature type="domain" description="Macro" evidence="2">
    <location>
        <begin position="1"/>
        <end position="151"/>
    </location>
</feature>
<proteinExistence type="predicted"/>
<protein>
    <recommendedName>
        <fullName evidence="2">Macro domain-containing protein</fullName>
    </recommendedName>
</protein>
<dbReference type="InterPro" id="IPR043472">
    <property type="entry name" value="Macro_dom-like"/>
</dbReference>
<dbReference type="Pfam" id="PF01661">
    <property type="entry name" value="Macro"/>
    <property type="match status" value="1"/>
</dbReference>
<accession>A0A7C5VHX4</accession>
<organism evidence="3">
    <name type="scientific">Thermus caliditerrae</name>
    <dbReference type="NCBI Taxonomy" id="1330700"/>
    <lineage>
        <taxon>Bacteria</taxon>
        <taxon>Thermotogati</taxon>
        <taxon>Deinococcota</taxon>
        <taxon>Deinococci</taxon>
        <taxon>Thermales</taxon>
        <taxon>Thermaceae</taxon>
        <taxon>Thermus</taxon>
    </lineage>
</organism>
<comment type="caution">
    <text evidence="3">The sequence shown here is derived from an EMBL/GenBank/DDBJ whole genome shotgun (WGS) entry which is preliminary data.</text>
</comment>
<dbReference type="AlphaFoldDB" id="A0A7C5VHX4"/>
<dbReference type="PROSITE" id="PS51154">
    <property type="entry name" value="MACRO"/>
    <property type="match status" value="1"/>
</dbReference>
<dbReference type="CDD" id="cd02901">
    <property type="entry name" value="Macro_Poa1p-like"/>
    <property type="match status" value="1"/>
</dbReference>
<gene>
    <name evidence="3" type="ORF">ENM28_04220</name>
</gene>
<evidence type="ECO:0000259" key="2">
    <source>
        <dbReference type="PROSITE" id="PS51154"/>
    </source>
</evidence>
<dbReference type="PANTHER" id="PTHR12521">
    <property type="entry name" value="PROTEIN C6ORF130"/>
    <property type="match status" value="1"/>
</dbReference>
<dbReference type="SUPFAM" id="SSF52949">
    <property type="entry name" value="Macro domain-like"/>
    <property type="match status" value="1"/>
</dbReference>